<dbReference type="InterPro" id="IPR019448">
    <property type="entry name" value="NT-C2"/>
</dbReference>
<reference evidence="3" key="1">
    <citation type="submission" date="2023-10" db="EMBL/GenBank/DDBJ databases">
        <authorList>
            <person name="Domelevo Entfellner J.-B."/>
        </authorList>
    </citation>
    <scope>NUCLEOTIDE SEQUENCE</scope>
</reference>
<organism evidence="3 4">
    <name type="scientific">Sphenostylis stenocarpa</name>
    <dbReference type="NCBI Taxonomy" id="92480"/>
    <lineage>
        <taxon>Eukaryota</taxon>
        <taxon>Viridiplantae</taxon>
        <taxon>Streptophyta</taxon>
        <taxon>Embryophyta</taxon>
        <taxon>Tracheophyta</taxon>
        <taxon>Spermatophyta</taxon>
        <taxon>Magnoliopsida</taxon>
        <taxon>eudicotyledons</taxon>
        <taxon>Gunneridae</taxon>
        <taxon>Pentapetalae</taxon>
        <taxon>rosids</taxon>
        <taxon>fabids</taxon>
        <taxon>Fabales</taxon>
        <taxon>Fabaceae</taxon>
        <taxon>Papilionoideae</taxon>
        <taxon>50 kb inversion clade</taxon>
        <taxon>NPAAA clade</taxon>
        <taxon>indigoferoid/millettioid clade</taxon>
        <taxon>Phaseoleae</taxon>
        <taxon>Sphenostylis</taxon>
    </lineage>
</organism>
<dbReference type="EMBL" id="OY731398">
    <property type="protein sequence ID" value="CAJ1882001.1"/>
    <property type="molecule type" value="Genomic_DNA"/>
</dbReference>
<feature type="compositionally biased region" description="Basic and acidic residues" evidence="1">
    <location>
        <begin position="247"/>
        <end position="256"/>
    </location>
</feature>
<name>A0AA86VA50_9FABA</name>
<dbReference type="PANTHER" id="PTHR31182:SF15">
    <property type="entry name" value="F26K24.5 PROTEIN"/>
    <property type="match status" value="1"/>
</dbReference>
<feature type="compositionally biased region" description="Acidic residues" evidence="1">
    <location>
        <begin position="266"/>
        <end position="276"/>
    </location>
</feature>
<gene>
    <name evidence="3" type="ORF">AYBTSS11_LOCUS2707</name>
</gene>
<protein>
    <recommendedName>
        <fullName evidence="2">C2 NT-type domain-containing protein</fullName>
    </recommendedName>
</protein>
<keyword evidence="4" id="KW-1185">Reference proteome</keyword>
<evidence type="ECO:0000259" key="2">
    <source>
        <dbReference type="PROSITE" id="PS51840"/>
    </source>
</evidence>
<sequence length="750" mass="85026">MMKWRPWPPLVSKKFLVRLIVRRLQGCHLLQDAGREGSRLVVEIRWKGPKMTLGSLLRNSVGRNFTREAVVDGAAVVDWDEEFQTLCNMNCYKDNVFRPWEIAFTLFNVSLCQLFRRTNINGLNQKSRSKVAIGTKLLNIAEFASLTHQKDFDLNIPLTLTGGFVEPSPLLCISISLIEQRVAQGSLERVQSSIVPVPLPSAKSGEKTLAEKDELSTIKAGCMKVKILTELVSFKKVKKGSPEEEGSEGRSSRSEDGEYSYPLDTESFDDSEEGETDEGKEHSGVRKSFSYGTLASANAGGYFNSNMRVNYDEDWIYYSQPKSDVGCSQMEDSTAYSSEHYLIQSSKRSILPWRKRKLSFRSPKTFRGEPLLKKAYAEEGGDDIDFDRRQLCSDESLSLPWYKIEEDTAVHGSSISEFGDDSFAVGSWEQKEVMSRDGRMKLQTHVFFASIDQRSDCAAGESACTALVAVIADWFQNNRDLMPIKSQFDSLIREGSSEWRKLCDNDTYKERFPDKHFDLETIIQAKIRSLAVAFGKSFIGFFQPEGMDEGKFDFLQGAMSFDNIWDEISCVGPECFGNGEPRIYIVSWNDHFFVLKVESDCYYIIDTLGERLYEGCNQAYILKFDSSTVIYKMPNVPHSSDGKTSNDQQAEVLDPNIKKTQHVNNKDVDCVEGKDEQLRSEQEEEIISSRGKEACKEYIKSFLAAMPIRELEADAKKGLISSANLHHRLLQVEFHYTQLSQYCYSPAVVE</sequence>
<evidence type="ECO:0000313" key="4">
    <source>
        <dbReference type="Proteomes" id="UP001189624"/>
    </source>
</evidence>
<dbReference type="Proteomes" id="UP001189624">
    <property type="component" value="Chromosome 1"/>
</dbReference>
<accession>A0AA86VA50</accession>
<dbReference type="Gramene" id="rna-AYBTSS11_LOCUS2707">
    <property type="protein sequence ID" value="CAJ1882001.1"/>
    <property type="gene ID" value="gene-AYBTSS11_LOCUS2707"/>
</dbReference>
<dbReference type="PANTHER" id="PTHR31182">
    <property type="entry name" value="C2 NT-TYPE DOMAIN-CONTAINING PROTEIN"/>
    <property type="match status" value="1"/>
</dbReference>
<feature type="region of interest" description="Disordered" evidence="1">
    <location>
        <begin position="238"/>
        <end position="285"/>
    </location>
</feature>
<feature type="domain" description="C2 NT-type" evidence="2">
    <location>
        <begin position="5"/>
        <end position="179"/>
    </location>
</feature>
<dbReference type="AlphaFoldDB" id="A0AA86VA50"/>
<evidence type="ECO:0000256" key="1">
    <source>
        <dbReference type="SAM" id="MobiDB-lite"/>
    </source>
</evidence>
<dbReference type="Pfam" id="PF10358">
    <property type="entry name" value="NT-C2"/>
    <property type="match status" value="1"/>
</dbReference>
<evidence type="ECO:0000313" key="3">
    <source>
        <dbReference type="EMBL" id="CAJ1882001.1"/>
    </source>
</evidence>
<dbReference type="PROSITE" id="PS51840">
    <property type="entry name" value="C2_NT"/>
    <property type="match status" value="1"/>
</dbReference>
<proteinExistence type="predicted"/>